<dbReference type="Proteomes" id="UP001341840">
    <property type="component" value="Unassembled WGS sequence"/>
</dbReference>
<sequence length="80" mass="9126">LTRVNWLKIALRNSLLPGRADESSRRVILSELWHYQDEISRIMGKSSVTFRLQGTIFLGMLPSITLNKILVKDCRVPIGC</sequence>
<name>A0ABU6R2D5_9FABA</name>
<comment type="caution">
    <text evidence="1">The sequence shown here is derived from an EMBL/GenBank/DDBJ whole genome shotgun (WGS) entry which is preliminary data.</text>
</comment>
<dbReference type="EMBL" id="JASCZI010005733">
    <property type="protein sequence ID" value="MED6117394.1"/>
    <property type="molecule type" value="Genomic_DNA"/>
</dbReference>
<accession>A0ABU6R2D5</accession>
<reference evidence="1 2" key="1">
    <citation type="journal article" date="2023" name="Plants (Basel)">
        <title>Bridging the Gap: Combining Genomics and Transcriptomics Approaches to Understand Stylosanthes scabra, an Orphan Legume from the Brazilian Caatinga.</title>
        <authorList>
            <person name="Ferreira-Neto J.R.C."/>
            <person name="da Silva M.D."/>
            <person name="Binneck E."/>
            <person name="de Melo N.F."/>
            <person name="da Silva R.H."/>
            <person name="de Melo A.L.T.M."/>
            <person name="Pandolfi V."/>
            <person name="Bustamante F.O."/>
            <person name="Brasileiro-Vidal A.C."/>
            <person name="Benko-Iseppon A.M."/>
        </authorList>
    </citation>
    <scope>NUCLEOTIDE SEQUENCE [LARGE SCALE GENOMIC DNA]</scope>
    <source>
        <tissue evidence="1">Leaves</tissue>
    </source>
</reference>
<evidence type="ECO:0000313" key="2">
    <source>
        <dbReference type="Proteomes" id="UP001341840"/>
    </source>
</evidence>
<feature type="non-terminal residue" evidence="1">
    <location>
        <position position="80"/>
    </location>
</feature>
<evidence type="ECO:0000313" key="1">
    <source>
        <dbReference type="EMBL" id="MED6117394.1"/>
    </source>
</evidence>
<feature type="non-terminal residue" evidence="1">
    <location>
        <position position="1"/>
    </location>
</feature>
<organism evidence="1 2">
    <name type="scientific">Stylosanthes scabra</name>
    <dbReference type="NCBI Taxonomy" id="79078"/>
    <lineage>
        <taxon>Eukaryota</taxon>
        <taxon>Viridiplantae</taxon>
        <taxon>Streptophyta</taxon>
        <taxon>Embryophyta</taxon>
        <taxon>Tracheophyta</taxon>
        <taxon>Spermatophyta</taxon>
        <taxon>Magnoliopsida</taxon>
        <taxon>eudicotyledons</taxon>
        <taxon>Gunneridae</taxon>
        <taxon>Pentapetalae</taxon>
        <taxon>rosids</taxon>
        <taxon>fabids</taxon>
        <taxon>Fabales</taxon>
        <taxon>Fabaceae</taxon>
        <taxon>Papilionoideae</taxon>
        <taxon>50 kb inversion clade</taxon>
        <taxon>dalbergioids sensu lato</taxon>
        <taxon>Dalbergieae</taxon>
        <taxon>Pterocarpus clade</taxon>
        <taxon>Stylosanthes</taxon>
    </lineage>
</organism>
<gene>
    <name evidence="1" type="ORF">PIB30_109634</name>
</gene>
<proteinExistence type="predicted"/>
<protein>
    <submittedName>
        <fullName evidence="1">Uncharacterized protein</fullName>
    </submittedName>
</protein>
<keyword evidence="2" id="KW-1185">Reference proteome</keyword>